<feature type="transmembrane region" description="Helical" evidence="12">
    <location>
        <begin position="277"/>
        <end position="297"/>
    </location>
</feature>
<evidence type="ECO:0000256" key="7">
    <source>
        <dbReference type="ARBA" id="ARBA00023034"/>
    </source>
</evidence>
<dbReference type="SUPFAM" id="SSF47661">
    <property type="entry name" value="t-snare proteins"/>
    <property type="match status" value="1"/>
</dbReference>
<dbReference type="InterPro" id="IPR045242">
    <property type="entry name" value="Syntaxin"/>
</dbReference>
<dbReference type="EMBL" id="JAPFFF010000006">
    <property type="protein sequence ID" value="KAK8887013.1"/>
    <property type="molecule type" value="Genomic_DNA"/>
</dbReference>
<dbReference type="PANTHER" id="PTHR19957:SF83">
    <property type="entry name" value="SYNTAXIN-16"/>
    <property type="match status" value="1"/>
</dbReference>
<dbReference type="Proteomes" id="UP001470230">
    <property type="component" value="Unassembled WGS sequence"/>
</dbReference>
<evidence type="ECO:0000256" key="12">
    <source>
        <dbReference type="SAM" id="Phobius"/>
    </source>
</evidence>
<evidence type="ECO:0000256" key="1">
    <source>
        <dbReference type="ARBA" id="ARBA00004409"/>
    </source>
</evidence>
<dbReference type="Gene3D" id="1.20.58.70">
    <property type="match status" value="1"/>
</dbReference>
<accession>A0ABR2K868</accession>
<gene>
    <name evidence="14" type="ORF">M9Y10_038048</name>
</gene>
<keyword evidence="7" id="KW-0333">Golgi apparatus</keyword>
<evidence type="ECO:0000259" key="13">
    <source>
        <dbReference type="PROSITE" id="PS50192"/>
    </source>
</evidence>
<protein>
    <submittedName>
        <fullName evidence="14">Syntaxin-16</fullName>
    </submittedName>
</protein>
<comment type="subcellular location">
    <subcellularLocation>
        <location evidence="1">Golgi apparatus membrane</location>
        <topology evidence="1">Single-pass type IV membrane protein</topology>
    </subcellularLocation>
</comment>
<evidence type="ECO:0000313" key="14">
    <source>
        <dbReference type="EMBL" id="KAK8887013.1"/>
    </source>
</evidence>
<reference evidence="14 15" key="1">
    <citation type="submission" date="2024-04" db="EMBL/GenBank/DDBJ databases">
        <title>Tritrichomonas musculus Genome.</title>
        <authorList>
            <person name="Alves-Ferreira E."/>
            <person name="Grigg M."/>
            <person name="Lorenzi H."/>
            <person name="Galac M."/>
        </authorList>
    </citation>
    <scope>NUCLEOTIDE SEQUENCE [LARGE SCALE GENOMIC DNA]</scope>
    <source>
        <strain evidence="14 15">EAF2021</strain>
    </source>
</reference>
<evidence type="ECO:0000256" key="11">
    <source>
        <dbReference type="SAM" id="MobiDB-lite"/>
    </source>
</evidence>
<evidence type="ECO:0000256" key="8">
    <source>
        <dbReference type="ARBA" id="ARBA00023054"/>
    </source>
</evidence>
<keyword evidence="6 12" id="KW-1133">Transmembrane helix</keyword>
<feature type="region of interest" description="Disordered" evidence="11">
    <location>
        <begin position="303"/>
        <end position="328"/>
    </location>
</feature>
<keyword evidence="15" id="KW-1185">Reference proteome</keyword>
<keyword evidence="8 10" id="KW-0175">Coiled coil</keyword>
<feature type="coiled-coil region" evidence="10">
    <location>
        <begin position="202"/>
        <end position="271"/>
    </location>
</feature>
<dbReference type="Pfam" id="PF05739">
    <property type="entry name" value="SNARE"/>
    <property type="match status" value="1"/>
</dbReference>
<dbReference type="PROSITE" id="PS50192">
    <property type="entry name" value="T_SNARE"/>
    <property type="match status" value="1"/>
</dbReference>
<comment type="caution">
    <text evidence="14">The sequence shown here is derived from an EMBL/GenBank/DDBJ whole genome shotgun (WGS) entry which is preliminary data.</text>
</comment>
<feature type="compositionally biased region" description="Low complexity" evidence="11">
    <location>
        <begin position="306"/>
        <end position="328"/>
    </location>
</feature>
<keyword evidence="9 12" id="KW-0472">Membrane</keyword>
<dbReference type="PANTHER" id="PTHR19957">
    <property type="entry name" value="SYNTAXIN"/>
    <property type="match status" value="1"/>
</dbReference>
<evidence type="ECO:0000256" key="9">
    <source>
        <dbReference type="ARBA" id="ARBA00023136"/>
    </source>
</evidence>
<evidence type="ECO:0000256" key="4">
    <source>
        <dbReference type="ARBA" id="ARBA00022692"/>
    </source>
</evidence>
<dbReference type="CDD" id="cd15845">
    <property type="entry name" value="SNARE_syntaxin16"/>
    <property type="match status" value="1"/>
</dbReference>
<dbReference type="InterPro" id="IPR000727">
    <property type="entry name" value="T_SNARE_dom"/>
</dbReference>
<evidence type="ECO:0000313" key="15">
    <source>
        <dbReference type="Proteomes" id="UP001470230"/>
    </source>
</evidence>
<sequence>MNSRNHPSIGFFRDRMTQLSSIRNACQHASPDTSMGTRLIGPDGAGQRADSSILQRSSAIESQFLEIEQNLNSLNELYNNRIAALSSFSNEISIESNIEALTSQITRMLTNLKNRIVERDPSVSNTQEAARISANMKKGYLARMRDISIRFREMQTNYLKRLNAIKSKAEKSSISESIDDTNSIEFDDLNDIAFTGNQNLQVMENEMAVQRRNEEIERLRRQLEEIKGLFFDLSQLIQEQGTILDRIDNNLSRALDEVKEGNKELDKAEKDQKSKGFYIYLIAMLILIIILGTIIIIRKAKKKKSQSNNDNDNNTPPPDKNTTSLWRY</sequence>
<evidence type="ECO:0000256" key="3">
    <source>
        <dbReference type="ARBA" id="ARBA00022448"/>
    </source>
</evidence>
<keyword evidence="3" id="KW-0813">Transport</keyword>
<feature type="domain" description="T-SNARE coiled-coil homology" evidence="13">
    <location>
        <begin position="206"/>
        <end position="268"/>
    </location>
</feature>
<evidence type="ECO:0000256" key="6">
    <source>
        <dbReference type="ARBA" id="ARBA00022989"/>
    </source>
</evidence>
<evidence type="ECO:0000256" key="5">
    <source>
        <dbReference type="ARBA" id="ARBA00022927"/>
    </source>
</evidence>
<keyword evidence="5" id="KW-0653">Protein transport</keyword>
<evidence type="ECO:0000256" key="2">
    <source>
        <dbReference type="ARBA" id="ARBA00009063"/>
    </source>
</evidence>
<evidence type="ECO:0000256" key="10">
    <source>
        <dbReference type="SAM" id="Coils"/>
    </source>
</evidence>
<name>A0ABR2K868_9EUKA</name>
<organism evidence="14 15">
    <name type="scientific">Tritrichomonas musculus</name>
    <dbReference type="NCBI Taxonomy" id="1915356"/>
    <lineage>
        <taxon>Eukaryota</taxon>
        <taxon>Metamonada</taxon>
        <taxon>Parabasalia</taxon>
        <taxon>Tritrichomonadida</taxon>
        <taxon>Tritrichomonadidae</taxon>
        <taxon>Tritrichomonas</taxon>
    </lineage>
</organism>
<dbReference type="Gene3D" id="1.20.5.110">
    <property type="match status" value="1"/>
</dbReference>
<dbReference type="SMART" id="SM00397">
    <property type="entry name" value="t_SNARE"/>
    <property type="match status" value="1"/>
</dbReference>
<proteinExistence type="inferred from homology"/>
<keyword evidence="4 12" id="KW-0812">Transmembrane</keyword>
<comment type="similarity">
    <text evidence="2">Belongs to the syntaxin family.</text>
</comment>
<dbReference type="InterPro" id="IPR010989">
    <property type="entry name" value="SNARE"/>
</dbReference>